<dbReference type="EMBL" id="SLXF01000008">
    <property type="protein sequence ID" value="TCP05944.1"/>
    <property type="molecule type" value="Genomic_DNA"/>
</dbReference>
<accession>A0AA46HV45</accession>
<comment type="caution">
    <text evidence="1">The sequence shown here is derived from an EMBL/GenBank/DDBJ whole genome shotgun (WGS) entry which is preliminary data.</text>
</comment>
<proteinExistence type="predicted"/>
<protein>
    <submittedName>
        <fullName evidence="1">Uncharacterized protein</fullName>
    </submittedName>
</protein>
<dbReference type="RefSeq" id="WP_132765874.1">
    <property type="nucleotide sequence ID" value="NZ_CP110416.1"/>
</dbReference>
<evidence type="ECO:0000313" key="2">
    <source>
        <dbReference type="Proteomes" id="UP000294772"/>
    </source>
</evidence>
<gene>
    <name evidence="1" type="ORF">EV676_108177</name>
</gene>
<evidence type="ECO:0000313" key="1">
    <source>
        <dbReference type="EMBL" id="TCP05944.1"/>
    </source>
</evidence>
<dbReference type="AlphaFoldDB" id="A0AA46HV45"/>
<name>A0AA46HV45_9BURK</name>
<dbReference type="Proteomes" id="UP000294772">
    <property type="component" value="Unassembled WGS sequence"/>
</dbReference>
<sequence length="60" mass="6531">MKDVEEKLAMFCLDDQSVKGALHVLDLVKDVQRGPATYAVETIIVLDGEAKVIAKESLSV</sequence>
<reference evidence="1 2" key="1">
    <citation type="submission" date="2019-03" db="EMBL/GenBank/DDBJ databases">
        <title>Genomic Encyclopedia of Type Strains, Phase IV (KMG-IV): sequencing the most valuable type-strain genomes for metagenomic binning, comparative biology and taxonomic classification.</title>
        <authorList>
            <person name="Goeker M."/>
        </authorList>
    </citation>
    <scope>NUCLEOTIDE SEQUENCE [LARGE SCALE GENOMIC DNA]</scope>
    <source>
        <strain evidence="1 2">DSM 15264</strain>
    </source>
</reference>
<organism evidence="1 2">
    <name type="scientific">Caldimonas thermodepolymerans</name>
    <dbReference type="NCBI Taxonomy" id="215580"/>
    <lineage>
        <taxon>Bacteria</taxon>
        <taxon>Pseudomonadati</taxon>
        <taxon>Pseudomonadota</taxon>
        <taxon>Betaproteobacteria</taxon>
        <taxon>Burkholderiales</taxon>
        <taxon>Sphaerotilaceae</taxon>
        <taxon>Caldimonas</taxon>
    </lineage>
</organism>